<organism evidence="3 4">
    <name type="scientific">Candidatus Magnetaquiglobus chichijimensis</name>
    <dbReference type="NCBI Taxonomy" id="3141448"/>
    <lineage>
        <taxon>Bacteria</taxon>
        <taxon>Pseudomonadati</taxon>
        <taxon>Pseudomonadota</taxon>
        <taxon>Magnetococcia</taxon>
        <taxon>Magnetococcales</taxon>
        <taxon>Candidatus Magnetaquicoccaceae</taxon>
        <taxon>Candidatus Magnetaquiglobus</taxon>
    </lineage>
</organism>
<feature type="compositionally biased region" description="Basic and acidic residues" evidence="1">
    <location>
        <begin position="70"/>
        <end position="81"/>
    </location>
</feature>
<dbReference type="RefSeq" id="WP_420904243.1">
    <property type="nucleotide sequence ID" value="NZ_BAAFGK010000002.1"/>
</dbReference>
<proteinExistence type="predicted"/>
<evidence type="ECO:0008006" key="5">
    <source>
        <dbReference type="Google" id="ProtNLM"/>
    </source>
</evidence>
<sequence>MNNRLLGMVGVVIGLGMAGAAWAAGDVPAKDAVKGDKAAQFKARKAREIQDLEARLTCVKAANSPAELKQCHESVKARHQSEQLQRIQEQRRKLNEREKSLREQETIQER</sequence>
<keyword evidence="2" id="KW-0732">Signal</keyword>
<feature type="compositionally biased region" description="Basic and acidic residues" evidence="1">
    <location>
        <begin position="88"/>
        <end position="110"/>
    </location>
</feature>
<accession>A0ABQ0C6M4</accession>
<keyword evidence="4" id="KW-1185">Reference proteome</keyword>
<reference evidence="3 4" key="2">
    <citation type="submission" date="2024-09" db="EMBL/GenBank/DDBJ databases">
        <title>Draft genome sequence of Candidatus Magnetaquicoccaceae bacterium FCR-1.</title>
        <authorList>
            <person name="Shimoshige H."/>
            <person name="Shimamura S."/>
            <person name="Taoka A."/>
            <person name="Kobayashi H."/>
            <person name="Maekawa T."/>
        </authorList>
    </citation>
    <scope>NUCLEOTIDE SEQUENCE [LARGE SCALE GENOMIC DNA]</scope>
    <source>
        <strain evidence="3 4">FCR-1</strain>
    </source>
</reference>
<protein>
    <recommendedName>
        <fullName evidence="5">Secreted protein</fullName>
    </recommendedName>
</protein>
<name>A0ABQ0C6M4_9PROT</name>
<dbReference type="EMBL" id="BAAFGK010000002">
    <property type="protein sequence ID" value="GAB0056536.1"/>
    <property type="molecule type" value="Genomic_DNA"/>
</dbReference>
<feature type="chain" id="PRO_5046339856" description="Secreted protein" evidence="2">
    <location>
        <begin position="24"/>
        <end position="110"/>
    </location>
</feature>
<evidence type="ECO:0000256" key="2">
    <source>
        <dbReference type="SAM" id="SignalP"/>
    </source>
</evidence>
<reference evidence="3 4" key="1">
    <citation type="submission" date="2024-05" db="EMBL/GenBank/DDBJ databases">
        <authorList>
            <consortium name="Candidatus Magnetaquicoccaceae bacterium FCR-1 genome sequencing consortium"/>
            <person name="Shimoshige H."/>
            <person name="Shimamura S."/>
            <person name="Taoka A."/>
            <person name="Kobayashi H."/>
            <person name="Maekawa T."/>
        </authorList>
    </citation>
    <scope>NUCLEOTIDE SEQUENCE [LARGE SCALE GENOMIC DNA]</scope>
    <source>
        <strain evidence="3 4">FCR-1</strain>
    </source>
</reference>
<evidence type="ECO:0000313" key="4">
    <source>
        <dbReference type="Proteomes" id="UP001628193"/>
    </source>
</evidence>
<feature type="region of interest" description="Disordered" evidence="1">
    <location>
        <begin position="70"/>
        <end position="110"/>
    </location>
</feature>
<feature type="signal peptide" evidence="2">
    <location>
        <begin position="1"/>
        <end position="23"/>
    </location>
</feature>
<dbReference type="Proteomes" id="UP001628193">
    <property type="component" value="Unassembled WGS sequence"/>
</dbReference>
<comment type="caution">
    <text evidence="3">The sequence shown here is derived from an EMBL/GenBank/DDBJ whole genome shotgun (WGS) entry which is preliminary data.</text>
</comment>
<gene>
    <name evidence="3" type="ORF">SIID45300_00844</name>
</gene>
<evidence type="ECO:0000256" key="1">
    <source>
        <dbReference type="SAM" id="MobiDB-lite"/>
    </source>
</evidence>
<evidence type="ECO:0000313" key="3">
    <source>
        <dbReference type="EMBL" id="GAB0056536.1"/>
    </source>
</evidence>